<dbReference type="EMBL" id="PP511830">
    <property type="protein sequence ID" value="XCD07926.1"/>
    <property type="molecule type" value="Genomic_DNA"/>
</dbReference>
<dbReference type="EMBL" id="PP511327">
    <property type="protein sequence ID" value="XCD03199.1"/>
    <property type="molecule type" value="Genomic_DNA"/>
</dbReference>
<dbReference type="EMBL" id="PP511360">
    <property type="protein sequence ID" value="XCD03456.1"/>
    <property type="molecule type" value="Genomic_DNA"/>
</dbReference>
<evidence type="ECO:0000313" key="7">
    <source>
        <dbReference type="EMBL" id="XCD06467.1"/>
    </source>
</evidence>
<dbReference type="EMBL" id="PP511506">
    <property type="protein sequence ID" value="XCD04786.1"/>
    <property type="molecule type" value="Genomic_DNA"/>
</dbReference>
<evidence type="ECO:0000313" key="5">
    <source>
        <dbReference type="EMBL" id="XCD05516.1"/>
    </source>
</evidence>
<feature type="transmembrane region" description="Helical" evidence="1">
    <location>
        <begin position="25"/>
        <end position="46"/>
    </location>
</feature>
<accession>A0AAU8B450</accession>
<evidence type="ECO:0000313" key="4">
    <source>
        <dbReference type="EMBL" id="XCD04786.1"/>
    </source>
</evidence>
<name>A0AAU8B450_9VIRU</name>
<evidence type="ECO:0000313" key="2">
    <source>
        <dbReference type="EMBL" id="XCD03199.1"/>
    </source>
</evidence>
<keyword evidence="1" id="KW-0472">Membrane</keyword>
<keyword evidence="1" id="KW-1133">Transmembrane helix</keyword>
<dbReference type="EMBL" id="PP511570">
    <property type="protein sequence ID" value="XCD05516.1"/>
    <property type="molecule type" value="Genomic_DNA"/>
</dbReference>
<protein>
    <submittedName>
        <fullName evidence="7">Uncharacterized protein</fullName>
    </submittedName>
</protein>
<evidence type="ECO:0000313" key="8">
    <source>
        <dbReference type="EMBL" id="XCD07083.1"/>
    </source>
</evidence>
<sequence>MNFDQNNKYDELSEFQKLCRTIRHLLYIFAAPFIIILFLIVCYILGGISVLL</sequence>
<evidence type="ECO:0000256" key="1">
    <source>
        <dbReference type="SAM" id="Phobius"/>
    </source>
</evidence>
<proteinExistence type="predicted"/>
<organism evidence="7">
    <name type="scientific">Dulem virus 138</name>
    <dbReference type="NCBI Taxonomy" id="3145615"/>
    <lineage>
        <taxon>Viruses</taxon>
        <taxon>Monodnaviria</taxon>
        <taxon>Sangervirae</taxon>
        <taxon>Phixviricota</taxon>
        <taxon>Malgrandaviricetes</taxon>
        <taxon>Petitvirales</taxon>
        <taxon>Microviridae</taxon>
        <taxon>Microvirus</taxon>
    </lineage>
</organism>
<dbReference type="EMBL" id="PP511749">
    <property type="protein sequence ID" value="XCD07083.1"/>
    <property type="molecule type" value="Genomic_DNA"/>
</dbReference>
<dbReference type="EMBL" id="PP511871">
    <property type="protein sequence ID" value="XCD08213.1"/>
    <property type="molecule type" value="Genomic_DNA"/>
</dbReference>
<evidence type="ECO:0000313" key="9">
    <source>
        <dbReference type="EMBL" id="XCD07926.1"/>
    </source>
</evidence>
<dbReference type="EMBL" id="PP511675">
    <property type="protein sequence ID" value="XCD06467.1"/>
    <property type="molecule type" value="Genomic_DNA"/>
</dbReference>
<evidence type="ECO:0000313" key="6">
    <source>
        <dbReference type="EMBL" id="XCD06082.1"/>
    </source>
</evidence>
<reference evidence="7" key="1">
    <citation type="submission" date="2024-03" db="EMBL/GenBank/DDBJ databases">
        <title>Diverse circular DNA viruses in blood, oral, and fecal samples of captive lemurs.</title>
        <authorList>
            <person name="Paietta E.N."/>
            <person name="Kraberger S."/>
            <person name="Lund M.C."/>
            <person name="Custer J.M."/>
            <person name="Vargas K.M."/>
            <person name="Ehmke E.E."/>
            <person name="Yoder A.D."/>
            <person name="Varsani A."/>
        </authorList>
    </citation>
    <scope>NUCLEOTIDE SEQUENCE</scope>
    <source>
        <strain evidence="2">Duke_17_2232</strain>
        <strain evidence="3">Duke_18_70</strain>
        <strain evidence="4">Duke_24FF_1176</strain>
        <strain evidence="5">Duke_24FS_97</strain>
        <strain evidence="6">Duke_25FF_1239</strain>
        <strain evidence="7">Duke_25FS_109</strain>
        <strain evidence="8">Duke_26_78</strain>
        <strain evidence="9">Duke_28FS_96</strain>
        <strain evidence="10">Duke_29_46</strain>
    </source>
</reference>
<keyword evidence="1" id="KW-0812">Transmembrane</keyword>
<evidence type="ECO:0000313" key="10">
    <source>
        <dbReference type="EMBL" id="XCD08213.1"/>
    </source>
</evidence>
<dbReference type="EMBL" id="PP511631">
    <property type="protein sequence ID" value="XCD06082.1"/>
    <property type="molecule type" value="Genomic_DNA"/>
</dbReference>
<evidence type="ECO:0000313" key="3">
    <source>
        <dbReference type="EMBL" id="XCD03456.1"/>
    </source>
</evidence>